<dbReference type="Gene3D" id="1.10.10.10">
    <property type="entry name" value="Winged helix-like DNA-binding domain superfamily/Winged helix DNA-binding domain"/>
    <property type="match status" value="1"/>
</dbReference>
<dbReference type="AlphaFoldDB" id="A0A0D6L3K3"/>
<dbReference type="Proteomes" id="UP000054495">
    <property type="component" value="Unassembled WGS sequence"/>
</dbReference>
<dbReference type="EMBL" id="KE129826">
    <property type="protein sequence ID" value="EPB65239.1"/>
    <property type="molecule type" value="Genomic_DNA"/>
</dbReference>
<sequence>MNFSGDATAPICAAIKGDLAGLSTVCFNVVPGMVSGDISLQNRPRFGRPTDCNDEALHNALREKPNATTRELSMTLGCGRTTIIRHLQALSYRKLMSTWVPHELSASQLAARAS</sequence>
<reference evidence="1 2" key="1">
    <citation type="submission" date="2013-05" db="EMBL/GenBank/DDBJ databases">
        <title>Draft genome of the parasitic nematode Anyclostoma ceylanicum.</title>
        <authorList>
            <person name="Mitreva M."/>
        </authorList>
    </citation>
    <scope>NUCLEOTIDE SEQUENCE [LARGE SCALE GENOMIC DNA]</scope>
</reference>
<organism evidence="1 2">
    <name type="scientific">Ancylostoma ceylanicum</name>
    <dbReference type="NCBI Taxonomy" id="53326"/>
    <lineage>
        <taxon>Eukaryota</taxon>
        <taxon>Metazoa</taxon>
        <taxon>Ecdysozoa</taxon>
        <taxon>Nematoda</taxon>
        <taxon>Chromadorea</taxon>
        <taxon>Rhabditida</taxon>
        <taxon>Rhabditina</taxon>
        <taxon>Rhabditomorpha</taxon>
        <taxon>Strongyloidea</taxon>
        <taxon>Ancylostomatidae</taxon>
        <taxon>Ancylostomatinae</taxon>
        <taxon>Ancylostoma</taxon>
    </lineage>
</organism>
<protein>
    <recommendedName>
        <fullName evidence="3">Mos1 transposase HTH domain-containing protein</fullName>
    </recommendedName>
</protein>
<dbReference type="InterPro" id="IPR036388">
    <property type="entry name" value="WH-like_DNA-bd_sf"/>
</dbReference>
<evidence type="ECO:0008006" key="3">
    <source>
        <dbReference type="Google" id="ProtNLM"/>
    </source>
</evidence>
<keyword evidence="2" id="KW-1185">Reference proteome</keyword>
<gene>
    <name evidence="1" type="ORF">ANCCEY_15698</name>
</gene>
<accession>A0A0D6L3K3</accession>
<evidence type="ECO:0000313" key="2">
    <source>
        <dbReference type="Proteomes" id="UP000054495"/>
    </source>
</evidence>
<evidence type="ECO:0000313" key="1">
    <source>
        <dbReference type="EMBL" id="EPB65239.1"/>
    </source>
</evidence>
<name>A0A0D6L3K3_9BILA</name>
<feature type="non-terminal residue" evidence="1">
    <location>
        <position position="114"/>
    </location>
</feature>
<proteinExistence type="predicted"/>